<dbReference type="EMBL" id="AJYK02000024">
    <property type="protein sequence ID" value="OEF28137.1"/>
    <property type="molecule type" value="Genomic_DNA"/>
</dbReference>
<name>A0A1E5E4U4_9VIBR</name>
<dbReference type="Proteomes" id="UP000094070">
    <property type="component" value="Unassembled WGS sequence"/>
</dbReference>
<sequence length="119" mass="13381">MKINIQTHHVSISDDSRAEIEGKFNKISSHFPDLISCDIIITKQHNEHHVETFTNYEGVRISAKSEDKVMYPAIATAVKKLETGLKNRKGQLKAELHATPTSTKPEIASDIIQEMKLVD</sequence>
<proteinExistence type="predicted"/>
<reference evidence="1 2" key="1">
    <citation type="journal article" date="2012" name="Science">
        <title>Ecological populations of bacteria act as socially cohesive units of antibiotic production and resistance.</title>
        <authorList>
            <person name="Cordero O.X."/>
            <person name="Wildschutte H."/>
            <person name="Kirkup B."/>
            <person name="Proehl S."/>
            <person name="Ngo L."/>
            <person name="Hussain F."/>
            <person name="Le Roux F."/>
            <person name="Mincer T."/>
            <person name="Polz M.F."/>
        </authorList>
    </citation>
    <scope>NUCLEOTIDE SEQUENCE [LARGE SCALE GENOMIC DNA]</scope>
    <source>
        <strain evidence="1 2">1S-45</strain>
    </source>
</reference>
<accession>A0A1E5E4U4</accession>
<dbReference type="OrthoDB" id="9795119at2"/>
<dbReference type="SUPFAM" id="SSF69754">
    <property type="entry name" value="Ribosome binding protein Y (YfiA homologue)"/>
    <property type="match status" value="1"/>
</dbReference>
<dbReference type="eggNOG" id="COG1544">
    <property type="taxonomic scope" value="Bacteria"/>
</dbReference>
<dbReference type="STRING" id="1188252.A1QC_05710"/>
<evidence type="ECO:0000313" key="2">
    <source>
        <dbReference type="Proteomes" id="UP000094070"/>
    </source>
</evidence>
<dbReference type="AlphaFoldDB" id="A0A1E5E4U4"/>
<protein>
    <submittedName>
        <fullName evidence="1">Ribosomal subunit interface protein</fullName>
    </submittedName>
</protein>
<keyword evidence="2" id="KW-1185">Reference proteome</keyword>
<organism evidence="1 2">
    <name type="scientific">Vibrio rumoiensis 1S-45</name>
    <dbReference type="NCBI Taxonomy" id="1188252"/>
    <lineage>
        <taxon>Bacteria</taxon>
        <taxon>Pseudomonadati</taxon>
        <taxon>Pseudomonadota</taxon>
        <taxon>Gammaproteobacteria</taxon>
        <taxon>Vibrionales</taxon>
        <taxon>Vibrionaceae</taxon>
        <taxon>Vibrio</taxon>
    </lineage>
</organism>
<comment type="caution">
    <text evidence="1">The sequence shown here is derived from an EMBL/GenBank/DDBJ whole genome shotgun (WGS) entry which is preliminary data.</text>
</comment>
<dbReference type="InterPro" id="IPR036567">
    <property type="entry name" value="RHF-like"/>
</dbReference>
<dbReference type="Pfam" id="PF02482">
    <property type="entry name" value="Ribosomal_S30AE"/>
    <property type="match status" value="1"/>
</dbReference>
<dbReference type="InterPro" id="IPR003489">
    <property type="entry name" value="RHF/RaiA"/>
</dbReference>
<dbReference type="NCBIfam" id="TIGR00741">
    <property type="entry name" value="yfiA"/>
    <property type="match status" value="1"/>
</dbReference>
<gene>
    <name evidence="1" type="ORF">A1QC_05710</name>
</gene>
<evidence type="ECO:0000313" key="1">
    <source>
        <dbReference type="EMBL" id="OEF28137.1"/>
    </source>
</evidence>
<dbReference type="RefSeq" id="WP_017025467.1">
    <property type="nucleotide sequence ID" value="NZ_AJYK02000024.1"/>
</dbReference>
<dbReference type="Gene3D" id="3.30.160.100">
    <property type="entry name" value="Ribosome hibernation promotion factor-like"/>
    <property type="match status" value="1"/>
</dbReference>